<dbReference type="AlphaFoldDB" id="A0A5C4XPC9"/>
<dbReference type="InterPro" id="IPR001633">
    <property type="entry name" value="EAL_dom"/>
</dbReference>
<proteinExistence type="predicted"/>
<dbReference type="EMBL" id="VDMO01000041">
    <property type="protein sequence ID" value="TNM64374.1"/>
    <property type="molecule type" value="Genomic_DNA"/>
</dbReference>
<dbReference type="InterPro" id="IPR035919">
    <property type="entry name" value="EAL_sf"/>
</dbReference>
<reference evidence="2 3" key="1">
    <citation type="submission" date="2019-06" db="EMBL/GenBank/DDBJ databases">
        <title>Genome sequence of Deinococcus radiopugnans ATCC 19172.</title>
        <authorList>
            <person name="Maclea K.S."/>
            <person name="Maynard C.R."/>
        </authorList>
    </citation>
    <scope>NUCLEOTIDE SEQUENCE [LARGE SCALE GENOMIC DNA]</scope>
    <source>
        <strain evidence="2 3">ATCC 19172</strain>
    </source>
</reference>
<protein>
    <submittedName>
        <fullName evidence="2">EAL domain-containing protein</fullName>
    </submittedName>
</protein>
<feature type="domain" description="EAL" evidence="1">
    <location>
        <begin position="1"/>
        <end position="70"/>
    </location>
</feature>
<dbReference type="Pfam" id="PF00563">
    <property type="entry name" value="EAL"/>
    <property type="match status" value="1"/>
</dbReference>
<organism evidence="2 3">
    <name type="scientific">Deinococcus radiopugnans ATCC 19172</name>
    <dbReference type="NCBI Taxonomy" id="585398"/>
    <lineage>
        <taxon>Bacteria</taxon>
        <taxon>Thermotogati</taxon>
        <taxon>Deinococcota</taxon>
        <taxon>Deinococci</taxon>
        <taxon>Deinococcales</taxon>
        <taxon>Deinococcaceae</taxon>
        <taxon>Deinococcus</taxon>
    </lineage>
</organism>
<dbReference type="Proteomes" id="UP000313988">
    <property type="component" value="Unassembled WGS sequence"/>
</dbReference>
<dbReference type="Gene3D" id="3.20.20.450">
    <property type="entry name" value="EAL domain"/>
    <property type="match status" value="1"/>
</dbReference>
<evidence type="ECO:0000313" key="2">
    <source>
        <dbReference type="EMBL" id="TNM64374.1"/>
    </source>
</evidence>
<dbReference type="PROSITE" id="PS50883">
    <property type="entry name" value="EAL"/>
    <property type="match status" value="1"/>
</dbReference>
<dbReference type="InterPro" id="IPR050706">
    <property type="entry name" value="Cyclic-di-GMP_PDE-like"/>
</dbReference>
<dbReference type="PANTHER" id="PTHR33121:SF70">
    <property type="entry name" value="SIGNALING PROTEIN YKOW"/>
    <property type="match status" value="1"/>
</dbReference>
<evidence type="ECO:0000259" key="1">
    <source>
        <dbReference type="PROSITE" id="PS50883"/>
    </source>
</evidence>
<gene>
    <name evidence="2" type="ORF">FHR04_19750</name>
</gene>
<name>A0A5C4XPC9_9DEIO</name>
<dbReference type="SUPFAM" id="SSF141868">
    <property type="entry name" value="EAL domain-like"/>
    <property type="match status" value="1"/>
</dbReference>
<accession>A0A5C4XPC9</accession>
<sequence length="70" mass="7386">MRGSAHAAARGSARSNVAKAILMLAQSLGLETVAEGVETGEELELLRDLGCHLGQGYLFARSLPATDAFW</sequence>
<evidence type="ECO:0000313" key="3">
    <source>
        <dbReference type="Proteomes" id="UP000313988"/>
    </source>
</evidence>
<dbReference type="GO" id="GO:0071111">
    <property type="term" value="F:cyclic-guanylate-specific phosphodiesterase activity"/>
    <property type="evidence" value="ECO:0007669"/>
    <property type="project" value="InterPro"/>
</dbReference>
<dbReference type="PANTHER" id="PTHR33121">
    <property type="entry name" value="CYCLIC DI-GMP PHOSPHODIESTERASE PDEF"/>
    <property type="match status" value="1"/>
</dbReference>
<comment type="caution">
    <text evidence="2">The sequence shown here is derived from an EMBL/GenBank/DDBJ whole genome shotgun (WGS) entry which is preliminary data.</text>
</comment>
<dbReference type="RefSeq" id="WP_139404901.1">
    <property type="nucleotide sequence ID" value="NZ_JACHEW010000041.1"/>
</dbReference>